<proteinExistence type="predicted"/>
<comment type="caution">
    <text evidence="1">The sequence shown here is derived from an EMBL/GenBank/DDBJ whole genome shotgun (WGS) entry which is preliminary data.</text>
</comment>
<evidence type="ECO:0000313" key="2">
    <source>
        <dbReference type="Proteomes" id="UP001372834"/>
    </source>
</evidence>
<name>A0AAN8S945_POLSC</name>
<dbReference type="EMBL" id="JAWJWE010000036">
    <property type="protein sequence ID" value="KAK6628176.1"/>
    <property type="molecule type" value="Genomic_DNA"/>
</dbReference>
<evidence type="ECO:0000313" key="1">
    <source>
        <dbReference type="EMBL" id="KAK6628176.1"/>
    </source>
</evidence>
<dbReference type="AlphaFoldDB" id="A0AAN8S945"/>
<organism evidence="1 2">
    <name type="scientific">Polyplax serrata</name>
    <name type="common">Common mouse louse</name>
    <dbReference type="NCBI Taxonomy" id="468196"/>
    <lineage>
        <taxon>Eukaryota</taxon>
        <taxon>Metazoa</taxon>
        <taxon>Ecdysozoa</taxon>
        <taxon>Arthropoda</taxon>
        <taxon>Hexapoda</taxon>
        <taxon>Insecta</taxon>
        <taxon>Pterygota</taxon>
        <taxon>Neoptera</taxon>
        <taxon>Paraneoptera</taxon>
        <taxon>Psocodea</taxon>
        <taxon>Troctomorpha</taxon>
        <taxon>Phthiraptera</taxon>
        <taxon>Anoplura</taxon>
        <taxon>Polyplacidae</taxon>
        <taxon>Polyplax</taxon>
    </lineage>
</organism>
<reference evidence="1 2" key="1">
    <citation type="submission" date="2023-10" db="EMBL/GenBank/DDBJ databases">
        <title>Genomes of two closely related lineages of the louse Polyplax serrata with different host specificities.</title>
        <authorList>
            <person name="Martinu J."/>
            <person name="Tarabai H."/>
            <person name="Stefka J."/>
            <person name="Hypsa V."/>
        </authorList>
    </citation>
    <scope>NUCLEOTIDE SEQUENCE [LARGE SCALE GENOMIC DNA]</scope>
    <source>
        <strain evidence="1">HR10_N</strain>
    </source>
</reference>
<gene>
    <name evidence="1" type="ORF">RUM43_001988</name>
</gene>
<sequence>MASKKRKIVGRSEKMVKAGRLQAQSCGQSYVSEKKITQGVIKSNCRQIKSLGERHNLQDDISLSIGRVYTIKLDEELKKASVNE</sequence>
<protein>
    <submittedName>
        <fullName evidence="1">Uncharacterized protein</fullName>
    </submittedName>
</protein>
<dbReference type="Proteomes" id="UP001372834">
    <property type="component" value="Unassembled WGS sequence"/>
</dbReference>
<accession>A0AAN8S945</accession>